<protein>
    <recommendedName>
        <fullName evidence="2">Ketoreductase domain-containing protein</fullName>
    </recommendedName>
</protein>
<evidence type="ECO:0000259" key="2">
    <source>
        <dbReference type="SMART" id="SM00822"/>
    </source>
</evidence>
<dbReference type="PROSITE" id="PS00061">
    <property type="entry name" value="ADH_SHORT"/>
    <property type="match status" value="1"/>
</dbReference>
<keyword evidence="1" id="KW-0560">Oxidoreductase</keyword>
<dbReference type="NCBIfam" id="NF005559">
    <property type="entry name" value="PRK07231.1"/>
    <property type="match status" value="1"/>
</dbReference>
<dbReference type="EMBL" id="KL363207">
    <property type="protein sequence ID" value="KFD54529.1"/>
    <property type="molecule type" value="Genomic_DNA"/>
</dbReference>
<dbReference type="GO" id="GO:0016491">
    <property type="term" value="F:oxidoreductase activity"/>
    <property type="evidence" value="ECO:0007669"/>
    <property type="project" value="UniProtKB-KW"/>
</dbReference>
<dbReference type="PANTHER" id="PTHR43975:SF2">
    <property type="entry name" value="EG:BACR7A4.14 PROTEIN-RELATED"/>
    <property type="match status" value="1"/>
</dbReference>
<name>A0A085MBD3_9BILA</name>
<dbReference type="InterPro" id="IPR036291">
    <property type="entry name" value="NAD(P)-bd_dom_sf"/>
</dbReference>
<proteinExistence type="predicted"/>
<dbReference type="SUPFAM" id="SSF51735">
    <property type="entry name" value="NAD(P)-binding Rossmann-fold domains"/>
    <property type="match status" value="1"/>
</dbReference>
<evidence type="ECO:0000313" key="4">
    <source>
        <dbReference type="Proteomes" id="UP000030764"/>
    </source>
</evidence>
<feature type="domain" description="Ketoreductase" evidence="2">
    <location>
        <begin position="7"/>
        <end position="188"/>
    </location>
</feature>
<evidence type="ECO:0000256" key="1">
    <source>
        <dbReference type="ARBA" id="ARBA00023002"/>
    </source>
</evidence>
<keyword evidence="4" id="KW-1185">Reference proteome</keyword>
<dbReference type="PRINTS" id="PR00080">
    <property type="entry name" value="SDRFAMILY"/>
</dbReference>
<dbReference type="InterPro" id="IPR057326">
    <property type="entry name" value="KR_dom"/>
</dbReference>
<accession>A0A085MBD3</accession>
<sequence>MQSLKEKVSIITGASSGIGRATAQHFAAFGAFLSLWGRDEQSLNDTKRLCIEKGLPESKVLCCKADVTKNSEVQTALDATLKHYGKLDILINSAGIILNGSLRNTPLEEFDRIMTVNVRSIIHLTQLCIPYLIRSKGVIVNVSSTASSCAYPGVAYYCISKAALDQFTKCLALDLAPEGVRVNSVNPGVIVTELHRRGGMTESQYKEFIERAKELHPLGRVGEVDEVAAAISFLASSSSSFITGELLKVDAGRALVSPR</sequence>
<dbReference type="Pfam" id="PF13561">
    <property type="entry name" value="adh_short_C2"/>
    <property type="match status" value="1"/>
</dbReference>
<dbReference type="PANTHER" id="PTHR43975">
    <property type="entry name" value="ZGC:101858"/>
    <property type="match status" value="1"/>
</dbReference>
<dbReference type="SMART" id="SM00822">
    <property type="entry name" value="PKS_KR"/>
    <property type="match status" value="1"/>
</dbReference>
<dbReference type="Proteomes" id="UP000030764">
    <property type="component" value="Unassembled WGS sequence"/>
</dbReference>
<evidence type="ECO:0000313" key="3">
    <source>
        <dbReference type="EMBL" id="KFD54529.1"/>
    </source>
</evidence>
<dbReference type="AlphaFoldDB" id="A0A085MBD3"/>
<dbReference type="InterPro" id="IPR002347">
    <property type="entry name" value="SDR_fam"/>
</dbReference>
<dbReference type="InterPro" id="IPR020904">
    <property type="entry name" value="Sc_DH/Rdtase_CS"/>
</dbReference>
<dbReference type="FunFam" id="3.40.50.720:FF:000084">
    <property type="entry name" value="Short-chain dehydrogenase reductase"/>
    <property type="match status" value="1"/>
</dbReference>
<gene>
    <name evidence="3" type="ORF">M513_04676</name>
</gene>
<dbReference type="GO" id="GO:0006629">
    <property type="term" value="P:lipid metabolic process"/>
    <property type="evidence" value="ECO:0007669"/>
    <property type="project" value="UniProtKB-ARBA"/>
</dbReference>
<dbReference type="PRINTS" id="PR00081">
    <property type="entry name" value="GDHRDH"/>
</dbReference>
<reference evidence="3 4" key="1">
    <citation type="journal article" date="2014" name="Nat. Genet.">
        <title>Genome and transcriptome of the porcine whipworm Trichuris suis.</title>
        <authorList>
            <person name="Jex A.R."/>
            <person name="Nejsum P."/>
            <person name="Schwarz E.M."/>
            <person name="Hu L."/>
            <person name="Young N.D."/>
            <person name="Hall R.S."/>
            <person name="Korhonen P.K."/>
            <person name="Liao S."/>
            <person name="Thamsborg S."/>
            <person name="Xia J."/>
            <person name="Xu P."/>
            <person name="Wang S."/>
            <person name="Scheerlinck J.P."/>
            <person name="Hofmann A."/>
            <person name="Sternberg P.W."/>
            <person name="Wang J."/>
            <person name="Gasser R.B."/>
        </authorList>
    </citation>
    <scope>NUCLEOTIDE SEQUENCE [LARGE SCALE GENOMIC DNA]</scope>
    <source>
        <strain evidence="3">DCEP-RM93M</strain>
    </source>
</reference>
<dbReference type="Gene3D" id="3.40.50.720">
    <property type="entry name" value="NAD(P)-binding Rossmann-like Domain"/>
    <property type="match status" value="1"/>
</dbReference>
<organism evidence="3 4">
    <name type="scientific">Trichuris suis</name>
    <name type="common">pig whipworm</name>
    <dbReference type="NCBI Taxonomy" id="68888"/>
    <lineage>
        <taxon>Eukaryota</taxon>
        <taxon>Metazoa</taxon>
        <taxon>Ecdysozoa</taxon>
        <taxon>Nematoda</taxon>
        <taxon>Enoplea</taxon>
        <taxon>Dorylaimia</taxon>
        <taxon>Trichinellida</taxon>
        <taxon>Trichuridae</taxon>
        <taxon>Trichuris</taxon>
    </lineage>
</organism>